<protein>
    <submittedName>
        <fullName evidence="1">Uncharacterized protein</fullName>
    </submittedName>
</protein>
<dbReference type="AlphaFoldDB" id="A0A2S9XV34"/>
<accession>A0A2S9XV34</accession>
<evidence type="ECO:0000313" key="2">
    <source>
        <dbReference type="Proteomes" id="UP000238823"/>
    </source>
</evidence>
<dbReference type="Proteomes" id="UP000238823">
    <property type="component" value="Unassembled WGS sequence"/>
</dbReference>
<gene>
    <name evidence="1" type="ORF">ENSA7_68070</name>
</gene>
<proteinExistence type="predicted"/>
<reference evidence="1 2" key="1">
    <citation type="submission" date="2018-03" db="EMBL/GenBank/DDBJ databases">
        <title>Draft Genome Sequences of the Obligatory Marine Myxobacteria Enhygromyxa salina SWB007.</title>
        <authorList>
            <person name="Poehlein A."/>
            <person name="Moghaddam J.A."/>
            <person name="Harms H."/>
            <person name="Alanjari M."/>
            <person name="Koenig G.M."/>
            <person name="Daniel R."/>
            <person name="Schaeberle T.F."/>
        </authorList>
    </citation>
    <scope>NUCLEOTIDE SEQUENCE [LARGE SCALE GENOMIC DNA]</scope>
    <source>
        <strain evidence="1 2">SWB007</strain>
    </source>
</reference>
<dbReference type="EMBL" id="PVNL01000134">
    <property type="protein sequence ID" value="PRP96737.1"/>
    <property type="molecule type" value="Genomic_DNA"/>
</dbReference>
<name>A0A2S9XV34_9BACT</name>
<comment type="caution">
    <text evidence="1">The sequence shown here is derived from an EMBL/GenBank/DDBJ whole genome shotgun (WGS) entry which is preliminary data.</text>
</comment>
<evidence type="ECO:0000313" key="1">
    <source>
        <dbReference type="EMBL" id="PRP96737.1"/>
    </source>
</evidence>
<sequence>MLGLALGGVVAAAPSVEATCDDVLELASLAGEPVDGDDRQACVRYYEDQRADRGVLGWAWLSWCTWGANSIPEAGEC</sequence>
<organism evidence="1 2">
    <name type="scientific">Enhygromyxa salina</name>
    <dbReference type="NCBI Taxonomy" id="215803"/>
    <lineage>
        <taxon>Bacteria</taxon>
        <taxon>Pseudomonadati</taxon>
        <taxon>Myxococcota</taxon>
        <taxon>Polyangia</taxon>
        <taxon>Nannocystales</taxon>
        <taxon>Nannocystaceae</taxon>
        <taxon>Enhygromyxa</taxon>
    </lineage>
</organism>